<comment type="caution">
    <text evidence="1">The sequence shown here is derived from an EMBL/GenBank/DDBJ whole genome shotgun (WGS) entry which is preliminary data.</text>
</comment>
<gene>
    <name evidence="1" type="ORF">CF394_03960</name>
</gene>
<dbReference type="Proteomes" id="UP000217065">
    <property type="component" value="Unassembled WGS sequence"/>
</dbReference>
<dbReference type="EMBL" id="NOKQ01000187">
    <property type="protein sequence ID" value="OZS78703.1"/>
    <property type="molecule type" value="Genomic_DNA"/>
</dbReference>
<protein>
    <recommendedName>
        <fullName evidence="3">Zinc-finger domain-containing protein</fullName>
    </recommendedName>
</protein>
<dbReference type="InterPro" id="IPR019718">
    <property type="entry name" value="DUF2602"/>
</dbReference>
<dbReference type="AlphaFoldDB" id="A0A264W540"/>
<dbReference type="Pfam" id="PF10782">
    <property type="entry name" value="zf-C2HCIx2C"/>
    <property type="match status" value="1"/>
</dbReference>
<evidence type="ECO:0000313" key="1">
    <source>
        <dbReference type="EMBL" id="OZS78703.1"/>
    </source>
</evidence>
<proteinExistence type="predicted"/>
<evidence type="ECO:0008006" key="3">
    <source>
        <dbReference type="Google" id="ProtNLM"/>
    </source>
</evidence>
<dbReference type="RefSeq" id="WP_094941938.1">
    <property type="nucleotide sequence ID" value="NZ_NOKQ01000187.1"/>
</dbReference>
<accession>A0A264W540</accession>
<reference evidence="1 2" key="1">
    <citation type="submission" date="2017-07" db="EMBL/GenBank/DDBJ databases">
        <title>Tetzosporium hominis gen.nov. sp.nov.</title>
        <authorList>
            <person name="Tetz G."/>
            <person name="Tetz V."/>
        </authorList>
    </citation>
    <scope>NUCLEOTIDE SEQUENCE [LARGE SCALE GENOMIC DNA]</scope>
    <source>
        <strain evidence="1 2">VT-49</strain>
    </source>
</reference>
<organism evidence="1 2">
    <name type="scientific">Tetzosporium hominis</name>
    <dbReference type="NCBI Taxonomy" id="2020506"/>
    <lineage>
        <taxon>Bacteria</taxon>
        <taxon>Bacillati</taxon>
        <taxon>Bacillota</taxon>
        <taxon>Bacilli</taxon>
        <taxon>Bacillales</taxon>
        <taxon>Caryophanaceae</taxon>
        <taxon>Tetzosporium</taxon>
    </lineage>
</organism>
<sequence length="61" mass="6958">MLLHQVVEEINRLEDVYCEDCPIKQDLRSRKGKTAAHQFCISGCSVGKELQQMGSKLYQTT</sequence>
<dbReference type="OrthoDB" id="2454446at2"/>
<keyword evidence="2" id="KW-1185">Reference proteome</keyword>
<evidence type="ECO:0000313" key="2">
    <source>
        <dbReference type="Proteomes" id="UP000217065"/>
    </source>
</evidence>
<name>A0A264W540_9BACL</name>